<evidence type="ECO:0000256" key="8">
    <source>
        <dbReference type="ARBA" id="ARBA00023136"/>
    </source>
</evidence>
<dbReference type="GO" id="GO:0016746">
    <property type="term" value="F:acyltransferase activity"/>
    <property type="evidence" value="ECO:0007669"/>
    <property type="project" value="UniProtKB-KW"/>
</dbReference>
<keyword evidence="6" id="KW-0573">Peptidoglycan synthesis</keyword>
<keyword evidence="3" id="KW-1003">Cell membrane</keyword>
<dbReference type="Pfam" id="PF00905">
    <property type="entry name" value="Transpeptidase"/>
    <property type="match status" value="1"/>
</dbReference>
<sequence length="702" mass="75703">MLRRKRSQKKDSNFEERKHLKIKTTNIKLRVNILFAVIFVLFLVLLGRLYYMQILTKPFYADKLKQTGSSTTVTQSMPRGQIFDATGKVLAATTTIPAVTFERKASITSDQMRQNSIKLVAVLRDNVDASNLTTRDLKDYFLSDPKNLQATQAKLKSKDQVDSQGRRLTEGQVYAKLVGLVKDSQVQYSGDDLIAAELFKEMNATKLYATSNIASGNISSEQQAAIASELSQLPGIAFGTDWDHTISQGNLLTPIIGTVSTTKAGLPQEDAAALLKQGYAMNDRVGLSYLEKGYESVLQGKKEVDQLTINPDETEKSKSVVQAGSPGKNIKLTVNLDFENGVQQILQKDLGGILNPQNSHVSGAYAVVLNSQTGAILAMNGIDRDTTTGVLTSDSLATMNDAFIPGSTVKPGTLTAAWNAGVISGNEIQNDQIIQIKGSNPIASYWGSTNPMPISAQQALEYSSNTYMVQLTLKMLGQPYSPNMTVATTNQDKVYNELRAAYASYGLGVETGIDIPGGTTGIVNSPDDPESTMGKLLQEPFGQYDTYSPLQLAQYAQTIANNGVRLAPHIVDGIYQSTDSSLGSVVSTIQPKTMDKVNISSENMAIIHQGMHDVVYGGHSLTTGSLIGKGALTEIYAKTGTSEGYATNGDPVTVNNAIAFAPGPSPQIAVAVMVPDVSMSTHVNQDMIRDIINLAVQMKIIK</sequence>
<comment type="similarity">
    <text evidence="2">Belongs to the transpeptidase family.</text>
</comment>
<keyword evidence="4 10" id="KW-0812">Transmembrane</keyword>
<evidence type="ECO:0000256" key="3">
    <source>
        <dbReference type="ARBA" id="ARBA00022475"/>
    </source>
</evidence>
<evidence type="ECO:0000256" key="2">
    <source>
        <dbReference type="ARBA" id="ARBA00007171"/>
    </source>
</evidence>
<dbReference type="GO" id="GO:0071972">
    <property type="term" value="F:peptidoglycan L,D-transpeptidase activity"/>
    <property type="evidence" value="ECO:0007669"/>
    <property type="project" value="TreeGrafter"/>
</dbReference>
<dbReference type="InterPro" id="IPR001460">
    <property type="entry name" value="PCN-bd_Tpept"/>
</dbReference>
<evidence type="ECO:0000256" key="5">
    <source>
        <dbReference type="ARBA" id="ARBA00022960"/>
    </source>
</evidence>
<keyword evidence="8 10" id="KW-0472">Membrane</keyword>
<keyword evidence="7 10" id="KW-1133">Transmembrane helix</keyword>
<dbReference type="Gene3D" id="1.10.10.1230">
    <property type="entry name" value="Penicillin-binding protein, N-terminal non-catalytic domain, head sub-domain"/>
    <property type="match status" value="1"/>
</dbReference>
<evidence type="ECO:0000259" key="12">
    <source>
        <dbReference type="Pfam" id="PF03717"/>
    </source>
</evidence>
<evidence type="ECO:0000256" key="7">
    <source>
        <dbReference type="ARBA" id="ARBA00022989"/>
    </source>
</evidence>
<dbReference type="PANTHER" id="PTHR30627:SF2">
    <property type="entry name" value="PEPTIDOGLYCAN D,D-TRANSPEPTIDASE MRDA"/>
    <property type="match status" value="1"/>
</dbReference>
<reference evidence="13 14" key="1">
    <citation type="submission" date="2020-08" db="EMBL/GenBank/DDBJ databases">
        <title>Genomic Encyclopedia of Type Strains, Phase IV (KMG-IV): sequencing the most valuable type-strain genomes for metagenomic binning, comparative biology and taxonomic classification.</title>
        <authorList>
            <person name="Goeker M."/>
        </authorList>
    </citation>
    <scope>NUCLEOTIDE SEQUENCE [LARGE SCALE GENOMIC DNA]</scope>
    <source>
        <strain evidence="13 14">DSM 14925</strain>
    </source>
</reference>
<keyword evidence="13" id="KW-0012">Acyltransferase</keyword>
<dbReference type="SUPFAM" id="SSF56601">
    <property type="entry name" value="beta-lactamase/transpeptidase-like"/>
    <property type="match status" value="1"/>
</dbReference>
<protein>
    <submittedName>
        <fullName evidence="13">Penicillin-binding protein 2B</fullName>
        <ecNumber evidence="13">2.3.2.-</ecNumber>
    </submittedName>
</protein>
<evidence type="ECO:0000256" key="10">
    <source>
        <dbReference type="SAM" id="Phobius"/>
    </source>
</evidence>
<keyword evidence="13" id="KW-0808">Transferase</keyword>
<evidence type="ECO:0000256" key="6">
    <source>
        <dbReference type="ARBA" id="ARBA00022984"/>
    </source>
</evidence>
<evidence type="ECO:0000256" key="4">
    <source>
        <dbReference type="ARBA" id="ARBA00022692"/>
    </source>
</evidence>
<evidence type="ECO:0000313" key="14">
    <source>
        <dbReference type="Proteomes" id="UP000562464"/>
    </source>
</evidence>
<feature type="transmembrane region" description="Helical" evidence="10">
    <location>
        <begin position="31"/>
        <end position="51"/>
    </location>
</feature>
<name>A0A841C4G6_9LACT</name>
<keyword evidence="9" id="KW-0961">Cell wall biogenesis/degradation</keyword>
<comment type="subcellular location">
    <subcellularLocation>
        <location evidence="1">Cell membrane</location>
        <topology evidence="1">Single-pass membrane protein</topology>
    </subcellularLocation>
</comment>
<dbReference type="EMBL" id="JACHHV010000001">
    <property type="protein sequence ID" value="MBB5887234.1"/>
    <property type="molecule type" value="Genomic_DNA"/>
</dbReference>
<dbReference type="GO" id="GO:0008658">
    <property type="term" value="F:penicillin binding"/>
    <property type="evidence" value="ECO:0007669"/>
    <property type="project" value="InterPro"/>
</dbReference>
<keyword evidence="14" id="KW-1185">Reference proteome</keyword>
<dbReference type="GO" id="GO:0005886">
    <property type="term" value="C:plasma membrane"/>
    <property type="evidence" value="ECO:0007669"/>
    <property type="project" value="UniProtKB-SubCell"/>
</dbReference>
<dbReference type="SUPFAM" id="SSF56519">
    <property type="entry name" value="Penicillin binding protein dimerisation domain"/>
    <property type="match status" value="1"/>
</dbReference>
<dbReference type="AlphaFoldDB" id="A0A841C4G6"/>
<dbReference type="Proteomes" id="UP000562464">
    <property type="component" value="Unassembled WGS sequence"/>
</dbReference>
<evidence type="ECO:0000256" key="1">
    <source>
        <dbReference type="ARBA" id="ARBA00004162"/>
    </source>
</evidence>
<dbReference type="InterPro" id="IPR005311">
    <property type="entry name" value="PBP_dimer"/>
</dbReference>
<keyword evidence="5" id="KW-0133">Cell shape</keyword>
<accession>A0A841C4G6</accession>
<dbReference type="GO" id="GO:0009252">
    <property type="term" value="P:peptidoglycan biosynthetic process"/>
    <property type="evidence" value="ECO:0007669"/>
    <property type="project" value="UniProtKB-KW"/>
</dbReference>
<comment type="caution">
    <text evidence="13">The sequence shown here is derived from an EMBL/GenBank/DDBJ whole genome shotgun (WGS) entry which is preliminary data.</text>
</comment>
<dbReference type="GO" id="GO:0071555">
    <property type="term" value="P:cell wall organization"/>
    <property type="evidence" value="ECO:0007669"/>
    <property type="project" value="UniProtKB-KW"/>
</dbReference>
<dbReference type="PANTHER" id="PTHR30627">
    <property type="entry name" value="PEPTIDOGLYCAN D,D-TRANSPEPTIDASE"/>
    <property type="match status" value="1"/>
</dbReference>
<gene>
    <name evidence="13" type="ORF">HNQ37_000102</name>
</gene>
<dbReference type="GO" id="GO:0008360">
    <property type="term" value="P:regulation of cell shape"/>
    <property type="evidence" value="ECO:0007669"/>
    <property type="project" value="UniProtKB-KW"/>
</dbReference>
<dbReference type="InterPro" id="IPR050515">
    <property type="entry name" value="Beta-lactam/transpept"/>
</dbReference>
<evidence type="ECO:0000259" key="11">
    <source>
        <dbReference type="Pfam" id="PF00905"/>
    </source>
</evidence>
<dbReference type="RefSeq" id="WP_183538221.1">
    <property type="nucleotide sequence ID" value="NZ_DASWOY010000024.1"/>
</dbReference>
<proteinExistence type="inferred from homology"/>
<evidence type="ECO:0000313" key="13">
    <source>
        <dbReference type="EMBL" id="MBB5887234.1"/>
    </source>
</evidence>
<evidence type="ECO:0000256" key="9">
    <source>
        <dbReference type="ARBA" id="ARBA00023316"/>
    </source>
</evidence>
<dbReference type="InterPro" id="IPR012338">
    <property type="entry name" value="Beta-lactam/transpept-like"/>
</dbReference>
<dbReference type="Pfam" id="PF03717">
    <property type="entry name" value="PBP_dimer"/>
    <property type="match status" value="1"/>
</dbReference>
<dbReference type="InterPro" id="IPR036138">
    <property type="entry name" value="PBP_dimer_sf"/>
</dbReference>
<feature type="domain" description="Penicillin-binding protein transpeptidase" evidence="11">
    <location>
        <begin position="365"/>
        <end position="692"/>
    </location>
</feature>
<feature type="domain" description="Penicillin-binding protein dimerisation" evidence="12">
    <location>
        <begin position="78"/>
        <end position="313"/>
    </location>
</feature>
<dbReference type="EC" id="2.3.2.-" evidence="13"/>
<dbReference type="Gene3D" id="3.40.710.10">
    <property type="entry name" value="DD-peptidase/beta-lactamase superfamily"/>
    <property type="match status" value="1"/>
</dbReference>
<organism evidence="13 14">
    <name type="scientific">Lactovum miscens</name>
    <dbReference type="NCBI Taxonomy" id="190387"/>
    <lineage>
        <taxon>Bacteria</taxon>
        <taxon>Bacillati</taxon>
        <taxon>Bacillota</taxon>
        <taxon>Bacilli</taxon>
        <taxon>Lactobacillales</taxon>
        <taxon>Streptococcaceae</taxon>
        <taxon>Lactovum</taxon>
    </lineage>
</organism>
<dbReference type="Gene3D" id="3.90.1310.10">
    <property type="entry name" value="Penicillin-binding protein 2a (Domain 2)"/>
    <property type="match status" value="1"/>
</dbReference>